<feature type="compositionally biased region" description="Polar residues" evidence="7">
    <location>
        <begin position="179"/>
        <end position="192"/>
    </location>
</feature>
<evidence type="ECO:0000259" key="10">
    <source>
        <dbReference type="PROSITE" id="PS51294"/>
    </source>
</evidence>
<proteinExistence type="predicted"/>
<evidence type="ECO:0000313" key="11">
    <source>
        <dbReference type="EMBL" id="KAG2403422.1"/>
    </source>
</evidence>
<dbReference type="SUPFAM" id="SSF46689">
    <property type="entry name" value="Homeodomain-like"/>
    <property type="match status" value="1"/>
</dbReference>
<evidence type="ECO:0000256" key="3">
    <source>
        <dbReference type="ARBA" id="ARBA00022771"/>
    </source>
</evidence>
<dbReference type="Gene3D" id="3.30.40.10">
    <property type="entry name" value="Zinc/RING finger domain, C3HC4 (zinc finger)"/>
    <property type="match status" value="1"/>
</dbReference>
<evidence type="ECO:0000256" key="7">
    <source>
        <dbReference type="SAM" id="MobiDB-lite"/>
    </source>
</evidence>
<dbReference type="PANTHER" id="PTHR47863:SF4">
    <property type="entry name" value="RING_FYVE_PHD ZINC FINGER SUPERFAMILY PROTEIN"/>
    <property type="match status" value="1"/>
</dbReference>
<dbReference type="Gene3D" id="1.10.10.60">
    <property type="entry name" value="Homeodomain-like"/>
    <property type="match status" value="1"/>
</dbReference>
<evidence type="ECO:0000313" key="13">
    <source>
        <dbReference type="Proteomes" id="UP000053144"/>
    </source>
</evidence>
<evidence type="ECO:0000256" key="4">
    <source>
        <dbReference type="ARBA" id="ARBA00022833"/>
    </source>
</evidence>
<feature type="region of interest" description="Disordered" evidence="7">
    <location>
        <begin position="173"/>
        <end position="192"/>
    </location>
</feature>
<name>A0A0L9TUH6_PHAAN</name>
<dbReference type="SMART" id="SM00249">
    <property type="entry name" value="PHD"/>
    <property type="match status" value="1"/>
</dbReference>
<dbReference type="OMA" id="QTAPESH"/>
<protein>
    <submittedName>
        <fullName evidence="12">Uncharacterized protein</fullName>
    </submittedName>
</protein>
<feature type="region of interest" description="Disordered" evidence="7">
    <location>
        <begin position="256"/>
        <end position="285"/>
    </location>
</feature>
<accession>A0A0L9TUH6</accession>
<dbReference type="InterPro" id="IPR011011">
    <property type="entry name" value="Znf_FYVE_PHD"/>
</dbReference>
<dbReference type="PROSITE" id="PS50016">
    <property type="entry name" value="ZF_PHD_2"/>
    <property type="match status" value="1"/>
</dbReference>
<sequence>MDGGDDPSALSWLWVIEALAARKEISNPTLLSLIDAAPVGKDKFGENVKEMVSLRCLEKLSTIMFDGVASSSSDSRAGFDFSRSCQDVLQEILDEIPLSNLKMNGAQLLKSDLYPFINHKRAVTSTCHLEQLRQTILEGTHPHTDYLKERSGLFPQNNSYSVIVNDVNRDDHSAKEAGNSANTENVLGKDNSVSLTLENGNKSSREHLLDNNSSPSKRSRVYSVDDYLTKHFHGKQVCVKECGDFLRTSKRVKLSASTSFEPRKEKPDSEQGDHHVENNNKETVGGGFSEDIPYRCIVSKLCQPSSHIEVPPDESNIPFNDALMLQHTFGGENSQQQLVKSIPHEALADGIQHGISGGKPKSKHEKDLQLEDPNDSPHQIAGVKALDHTGNGCRVEESGDIGYQSETNSLKMKKQTVQNLCLKCNEGDQLPISDVNVVQPVVTECCLGMETTMPTNDANAEKNHQTINLHQPKQTEPDIAALNLSQESVACDETIVGVVNGCGAEVVTECCLGMATTMPTNDANAEKNQQTINLHQPKQTEPDIEALNLSQEPVACDETIVGVVNGCGAELSSDSDEYHNEKKCLEAKKHEFLHSHCTVDQDFSAMNEPNVKNLCMKCNQGGQLLACKTTTCPMMVHENCLGASAQCITKGDFFCPFCTYSRTISEYIEAKKEASLARKELAIFISKGKMSRAAESLLYEFRTQEHVFSRKSSEYEHIHVKNKRDEQLTRCGDNREDHVDEHANEANNLQFGRSQQQAHISCTYSSFREKENISNGSVEFLREEKIGQMPNAKNITGVRGEENKLPTDHVDGLVGDTCTVEKEALVNKSNAGYESPQETAKHLDTDGATESVSEHNTGKEEMSENECEKHSISRYSMRYRKHKMQCKPEASPSFLDNQLRRKYIPWTAEEEEMIREGVQTFGFNDPKKWKNILAFGSHVFEKVGKRRTPQDLKDKWKNMCKASPKSK</sequence>
<dbReference type="Proteomes" id="UP000053144">
    <property type="component" value="Chromosome 2"/>
</dbReference>
<dbReference type="PANTHER" id="PTHR47863">
    <property type="entry name" value="RING/FYVE/PHD ZINC FINGER SUPERFAMILY PROTEIN"/>
    <property type="match status" value="1"/>
</dbReference>
<dbReference type="InterPro" id="IPR019786">
    <property type="entry name" value="Zinc_finger_PHD-type_CS"/>
</dbReference>
<evidence type="ECO:0000256" key="1">
    <source>
        <dbReference type="ARBA" id="ARBA00004123"/>
    </source>
</evidence>
<dbReference type="Gramene" id="KOM34156">
    <property type="protein sequence ID" value="KOM34156"/>
    <property type="gene ID" value="LR48_Vigan02g030600"/>
</dbReference>
<dbReference type="InterPro" id="IPR009057">
    <property type="entry name" value="Homeodomain-like_sf"/>
</dbReference>
<evidence type="ECO:0000256" key="5">
    <source>
        <dbReference type="ARBA" id="ARBA00023242"/>
    </source>
</evidence>
<keyword evidence="4" id="KW-0862">Zinc</keyword>
<dbReference type="SMART" id="SM00717">
    <property type="entry name" value="SANT"/>
    <property type="match status" value="1"/>
</dbReference>
<feature type="domain" description="Myb-like" evidence="9">
    <location>
        <begin position="905"/>
        <end position="960"/>
    </location>
</feature>
<dbReference type="InterPro" id="IPR013083">
    <property type="entry name" value="Znf_RING/FYVE/PHD"/>
</dbReference>
<reference evidence="12" key="2">
    <citation type="submission" date="2015-02" db="EMBL/GenBank/DDBJ databases">
        <authorList>
            <person name="Chooi Y.-H."/>
        </authorList>
    </citation>
    <scope>NUCLEOTIDE SEQUENCE</scope>
    <source>
        <tissue evidence="12">Seedling</tissue>
    </source>
</reference>
<feature type="compositionally biased region" description="Basic and acidic residues" evidence="7">
    <location>
        <begin position="261"/>
        <end position="280"/>
    </location>
</feature>
<dbReference type="InterPro" id="IPR017930">
    <property type="entry name" value="Myb_dom"/>
</dbReference>
<reference evidence="13" key="1">
    <citation type="journal article" date="2015" name="Proc. Natl. Acad. Sci. U.S.A.">
        <title>Genome sequencing of adzuki bean (Vigna angularis) provides insight into high starch and low fat accumulation and domestication.</title>
        <authorList>
            <person name="Yang K."/>
            <person name="Tian Z."/>
            <person name="Chen C."/>
            <person name="Luo L."/>
            <person name="Zhao B."/>
            <person name="Wang Z."/>
            <person name="Yu L."/>
            <person name="Li Y."/>
            <person name="Sun Y."/>
            <person name="Li W."/>
            <person name="Chen Y."/>
            <person name="Li Y."/>
            <person name="Zhang Y."/>
            <person name="Ai D."/>
            <person name="Zhao J."/>
            <person name="Shang C."/>
            <person name="Ma Y."/>
            <person name="Wu B."/>
            <person name="Wang M."/>
            <person name="Gao L."/>
            <person name="Sun D."/>
            <person name="Zhang P."/>
            <person name="Guo F."/>
            <person name="Wang W."/>
            <person name="Li Y."/>
            <person name="Wang J."/>
            <person name="Varshney R.K."/>
            <person name="Wang J."/>
            <person name="Ling H.Q."/>
            <person name="Wan P."/>
        </authorList>
    </citation>
    <scope>NUCLEOTIDE SEQUENCE</scope>
    <source>
        <strain evidence="13">cv. Jingnong 6</strain>
    </source>
</reference>
<evidence type="ECO:0000256" key="6">
    <source>
        <dbReference type="PROSITE-ProRule" id="PRU00146"/>
    </source>
</evidence>
<dbReference type="GO" id="GO:0008270">
    <property type="term" value="F:zinc ion binding"/>
    <property type="evidence" value="ECO:0007669"/>
    <property type="project" value="UniProtKB-KW"/>
</dbReference>
<dbReference type="GO" id="GO:0005634">
    <property type="term" value="C:nucleus"/>
    <property type="evidence" value="ECO:0007669"/>
    <property type="project" value="UniProtKB-SubCell"/>
</dbReference>
<keyword evidence="3 6" id="KW-0863">Zinc-finger</keyword>
<evidence type="ECO:0000259" key="9">
    <source>
        <dbReference type="PROSITE" id="PS50090"/>
    </source>
</evidence>
<reference evidence="11 14" key="3">
    <citation type="submission" date="2020-05" db="EMBL/GenBank/DDBJ databases">
        <title>Vigna angularis (adzuki bean) Var. LongXiaoDou No. 4 denovo assembly.</title>
        <authorList>
            <person name="Xiang H."/>
        </authorList>
    </citation>
    <scope>NUCLEOTIDE SEQUENCE [LARGE SCALE GENOMIC DNA]</scope>
    <source>
        <tissue evidence="11">Leaf</tissue>
    </source>
</reference>
<dbReference type="AlphaFoldDB" id="A0A0L9TUH6"/>
<dbReference type="CDD" id="cd11660">
    <property type="entry name" value="SANT_TRF"/>
    <property type="match status" value="1"/>
</dbReference>
<dbReference type="EMBL" id="CM003372">
    <property type="protein sequence ID" value="KOM34156.1"/>
    <property type="molecule type" value="Genomic_DNA"/>
</dbReference>
<feature type="region of interest" description="Disordered" evidence="7">
    <location>
        <begin position="830"/>
        <end position="869"/>
    </location>
</feature>
<feature type="compositionally biased region" description="Basic and acidic residues" evidence="7">
    <location>
        <begin position="852"/>
        <end position="869"/>
    </location>
</feature>
<feature type="region of interest" description="Disordered" evidence="7">
    <location>
        <begin position="351"/>
        <end position="374"/>
    </location>
</feature>
<dbReference type="Proteomes" id="UP000743370">
    <property type="component" value="Unassembled WGS sequence"/>
</dbReference>
<keyword evidence="2" id="KW-0479">Metal-binding</keyword>
<dbReference type="InterPro" id="IPR019787">
    <property type="entry name" value="Znf_PHD-finger"/>
</dbReference>
<feature type="compositionally biased region" description="Basic and acidic residues" evidence="7">
    <location>
        <begin position="946"/>
        <end position="957"/>
    </location>
</feature>
<organism evidence="12 13">
    <name type="scientific">Phaseolus angularis</name>
    <name type="common">Azuki bean</name>
    <name type="synonym">Vigna angularis</name>
    <dbReference type="NCBI Taxonomy" id="3914"/>
    <lineage>
        <taxon>Eukaryota</taxon>
        <taxon>Viridiplantae</taxon>
        <taxon>Streptophyta</taxon>
        <taxon>Embryophyta</taxon>
        <taxon>Tracheophyta</taxon>
        <taxon>Spermatophyta</taxon>
        <taxon>Magnoliopsida</taxon>
        <taxon>eudicotyledons</taxon>
        <taxon>Gunneridae</taxon>
        <taxon>Pentapetalae</taxon>
        <taxon>rosids</taxon>
        <taxon>fabids</taxon>
        <taxon>Fabales</taxon>
        <taxon>Fabaceae</taxon>
        <taxon>Papilionoideae</taxon>
        <taxon>50 kb inversion clade</taxon>
        <taxon>NPAAA clade</taxon>
        <taxon>indigoferoid/millettioid clade</taxon>
        <taxon>Phaseoleae</taxon>
        <taxon>Vigna</taxon>
    </lineage>
</organism>
<dbReference type="PROSITE" id="PS50090">
    <property type="entry name" value="MYB_LIKE"/>
    <property type="match status" value="1"/>
</dbReference>
<comment type="subcellular location">
    <subcellularLocation>
        <location evidence="1">Nucleus</location>
    </subcellularLocation>
</comment>
<gene>
    <name evidence="11" type="ORF">HKW66_Vig0187090</name>
    <name evidence="12" type="ORF">LR48_Vigan02g030600</name>
</gene>
<evidence type="ECO:0000313" key="12">
    <source>
        <dbReference type="EMBL" id="KOM34156.1"/>
    </source>
</evidence>
<dbReference type="KEGG" id="var:108326175"/>
<feature type="region of interest" description="Disordered" evidence="7">
    <location>
        <begin position="946"/>
        <end position="967"/>
    </location>
</feature>
<dbReference type="PROSITE" id="PS51294">
    <property type="entry name" value="HTH_MYB"/>
    <property type="match status" value="1"/>
</dbReference>
<dbReference type="PROSITE" id="PS01359">
    <property type="entry name" value="ZF_PHD_1"/>
    <property type="match status" value="1"/>
</dbReference>
<dbReference type="InterPro" id="IPR001965">
    <property type="entry name" value="Znf_PHD"/>
</dbReference>
<evidence type="ECO:0000259" key="8">
    <source>
        <dbReference type="PROSITE" id="PS50016"/>
    </source>
</evidence>
<dbReference type="OrthoDB" id="608866at2759"/>
<feature type="region of interest" description="Disordered" evidence="7">
    <location>
        <begin position="198"/>
        <end position="219"/>
    </location>
</feature>
<feature type="domain" description="PHD-type" evidence="8">
    <location>
        <begin position="612"/>
        <end position="661"/>
    </location>
</feature>
<dbReference type="EMBL" id="JABFOF010000003">
    <property type="protein sequence ID" value="KAG2403422.1"/>
    <property type="molecule type" value="Genomic_DNA"/>
</dbReference>
<dbReference type="InterPro" id="IPR001005">
    <property type="entry name" value="SANT/Myb"/>
</dbReference>
<dbReference type="SUPFAM" id="SSF57903">
    <property type="entry name" value="FYVE/PHD zinc finger"/>
    <property type="match status" value="1"/>
</dbReference>
<evidence type="ECO:0000313" key="14">
    <source>
        <dbReference type="Proteomes" id="UP000743370"/>
    </source>
</evidence>
<evidence type="ECO:0000256" key="2">
    <source>
        <dbReference type="ARBA" id="ARBA00022723"/>
    </source>
</evidence>
<dbReference type="Pfam" id="PF13921">
    <property type="entry name" value="Myb_DNA-bind_6"/>
    <property type="match status" value="1"/>
</dbReference>
<feature type="domain" description="HTH myb-type" evidence="10">
    <location>
        <begin position="905"/>
        <end position="964"/>
    </location>
</feature>
<keyword evidence="5" id="KW-0539">Nucleus</keyword>